<dbReference type="OrthoDB" id="5382797at2759"/>
<keyword evidence="2 6" id="KW-0812">Transmembrane</keyword>
<evidence type="ECO:0000256" key="3">
    <source>
        <dbReference type="ARBA" id="ARBA00022989"/>
    </source>
</evidence>
<keyword evidence="3 6" id="KW-1133">Transmembrane helix</keyword>
<reference evidence="8" key="2">
    <citation type="journal article" date="2020" name="Nat. Commun.">
        <title>Large-scale genome sequencing of mycorrhizal fungi provides insights into the early evolution of symbiotic traits.</title>
        <authorList>
            <person name="Miyauchi S."/>
            <person name="Kiss E."/>
            <person name="Kuo A."/>
            <person name="Drula E."/>
            <person name="Kohler A."/>
            <person name="Sanchez-Garcia M."/>
            <person name="Morin E."/>
            <person name="Andreopoulos B."/>
            <person name="Barry K.W."/>
            <person name="Bonito G."/>
            <person name="Buee M."/>
            <person name="Carver A."/>
            <person name="Chen C."/>
            <person name="Cichocki N."/>
            <person name="Clum A."/>
            <person name="Culley D."/>
            <person name="Crous P.W."/>
            <person name="Fauchery L."/>
            <person name="Girlanda M."/>
            <person name="Hayes R.D."/>
            <person name="Keri Z."/>
            <person name="LaButti K."/>
            <person name="Lipzen A."/>
            <person name="Lombard V."/>
            <person name="Magnuson J."/>
            <person name="Maillard F."/>
            <person name="Murat C."/>
            <person name="Nolan M."/>
            <person name="Ohm R.A."/>
            <person name="Pangilinan J."/>
            <person name="Pereira M.F."/>
            <person name="Perotto S."/>
            <person name="Peter M."/>
            <person name="Pfister S."/>
            <person name="Riley R."/>
            <person name="Sitrit Y."/>
            <person name="Stielow J.B."/>
            <person name="Szollosi G."/>
            <person name="Zifcakova L."/>
            <person name="Stursova M."/>
            <person name="Spatafora J.W."/>
            <person name="Tedersoo L."/>
            <person name="Vaario L.M."/>
            <person name="Yamada A."/>
            <person name="Yan M."/>
            <person name="Wang P."/>
            <person name="Xu J."/>
            <person name="Bruns T."/>
            <person name="Baldrian P."/>
            <person name="Vilgalys R."/>
            <person name="Dunand C."/>
            <person name="Henrissat B."/>
            <person name="Grigoriev I.V."/>
            <person name="Hibbett D."/>
            <person name="Nagy L.G."/>
            <person name="Martin F.M."/>
        </authorList>
    </citation>
    <scope>NUCLEOTIDE SEQUENCE</scope>
    <source>
        <strain evidence="8">Prilba</strain>
    </source>
</reference>
<reference evidence="8" key="1">
    <citation type="submission" date="2019-10" db="EMBL/GenBank/DDBJ databases">
        <authorList>
            <consortium name="DOE Joint Genome Institute"/>
            <person name="Kuo A."/>
            <person name="Miyauchi S."/>
            <person name="Kiss E."/>
            <person name="Drula E."/>
            <person name="Kohler A."/>
            <person name="Sanchez-Garcia M."/>
            <person name="Andreopoulos B."/>
            <person name="Barry K.W."/>
            <person name="Bonito G."/>
            <person name="Buee M."/>
            <person name="Carver A."/>
            <person name="Chen C."/>
            <person name="Cichocki N."/>
            <person name="Clum A."/>
            <person name="Culley D."/>
            <person name="Crous P.W."/>
            <person name="Fauchery L."/>
            <person name="Girlanda M."/>
            <person name="Hayes R."/>
            <person name="Keri Z."/>
            <person name="LaButti K."/>
            <person name="Lipzen A."/>
            <person name="Lombard V."/>
            <person name="Magnuson J."/>
            <person name="Maillard F."/>
            <person name="Morin E."/>
            <person name="Murat C."/>
            <person name="Nolan M."/>
            <person name="Ohm R."/>
            <person name="Pangilinan J."/>
            <person name="Pereira M."/>
            <person name="Perotto S."/>
            <person name="Peter M."/>
            <person name="Riley R."/>
            <person name="Sitrit Y."/>
            <person name="Stielow B."/>
            <person name="Szollosi G."/>
            <person name="Zifcakova L."/>
            <person name="Stursova M."/>
            <person name="Spatafora J.W."/>
            <person name="Tedersoo L."/>
            <person name="Vaario L.-M."/>
            <person name="Yamada A."/>
            <person name="Yan M."/>
            <person name="Wang P."/>
            <person name="Xu J."/>
            <person name="Bruns T."/>
            <person name="Baldrian P."/>
            <person name="Vilgalys R."/>
            <person name="Henrissat B."/>
            <person name="Grigoriev I.V."/>
            <person name="Hibbett D."/>
            <person name="Nagy L.G."/>
            <person name="Martin F.M."/>
        </authorList>
    </citation>
    <scope>NUCLEOTIDE SEQUENCE</scope>
    <source>
        <strain evidence="8">Prilba</strain>
    </source>
</reference>
<feature type="compositionally biased region" description="Basic and acidic residues" evidence="5">
    <location>
        <begin position="34"/>
        <end position="44"/>
    </location>
</feature>
<feature type="compositionally biased region" description="Polar residues" evidence="5">
    <location>
        <begin position="311"/>
        <end position="335"/>
    </location>
</feature>
<feature type="compositionally biased region" description="Basic residues" evidence="5">
    <location>
        <begin position="284"/>
        <end position="293"/>
    </location>
</feature>
<comment type="subcellular location">
    <subcellularLocation>
        <location evidence="1">Membrane</location>
        <topology evidence="1">Multi-pass membrane protein</topology>
    </subcellularLocation>
</comment>
<evidence type="ECO:0000256" key="6">
    <source>
        <dbReference type="SAM" id="Phobius"/>
    </source>
</evidence>
<evidence type="ECO:0000259" key="7">
    <source>
        <dbReference type="Pfam" id="PF01545"/>
    </source>
</evidence>
<proteinExistence type="predicted"/>
<evidence type="ECO:0000313" key="9">
    <source>
        <dbReference type="Proteomes" id="UP000759537"/>
    </source>
</evidence>
<dbReference type="InterPro" id="IPR058533">
    <property type="entry name" value="Cation_efflux_TM"/>
</dbReference>
<dbReference type="Gene3D" id="1.20.1510.10">
    <property type="entry name" value="Cation efflux protein transmembrane domain"/>
    <property type="match status" value="1"/>
</dbReference>
<evidence type="ECO:0000256" key="5">
    <source>
        <dbReference type="SAM" id="MobiDB-lite"/>
    </source>
</evidence>
<feature type="transmembrane region" description="Helical" evidence="6">
    <location>
        <begin position="370"/>
        <end position="391"/>
    </location>
</feature>
<feature type="transmembrane region" description="Helical" evidence="6">
    <location>
        <begin position="559"/>
        <end position="577"/>
    </location>
</feature>
<feature type="transmembrane region" description="Helical" evidence="6">
    <location>
        <begin position="493"/>
        <end position="512"/>
    </location>
</feature>
<dbReference type="InterPro" id="IPR027469">
    <property type="entry name" value="Cation_efflux_TMD_sf"/>
</dbReference>
<accession>A0A9P5MSB9</accession>
<protein>
    <recommendedName>
        <fullName evidence="7">Cation efflux protein transmembrane domain-containing protein</fullName>
    </recommendedName>
</protein>
<dbReference type="EMBL" id="WHVB01000013">
    <property type="protein sequence ID" value="KAF8477640.1"/>
    <property type="molecule type" value="Genomic_DNA"/>
</dbReference>
<keyword evidence="4 6" id="KW-0472">Membrane</keyword>
<evidence type="ECO:0000313" key="8">
    <source>
        <dbReference type="EMBL" id="KAF8477640.1"/>
    </source>
</evidence>
<evidence type="ECO:0000256" key="1">
    <source>
        <dbReference type="ARBA" id="ARBA00004141"/>
    </source>
</evidence>
<dbReference type="GO" id="GO:0016020">
    <property type="term" value="C:membrane"/>
    <property type="evidence" value="ECO:0007669"/>
    <property type="project" value="UniProtKB-SubCell"/>
</dbReference>
<feature type="transmembrane region" description="Helical" evidence="6">
    <location>
        <begin position="445"/>
        <end position="462"/>
    </location>
</feature>
<feature type="region of interest" description="Disordered" evidence="5">
    <location>
        <begin position="1"/>
        <end position="194"/>
    </location>
</feature>
<dbReference type="AlphaFoldDB" id="A0A9P5MSB9"/>
<evidence type="ECO:0000256" key="4">
    <source>
        <dbReference type="ARBA" id="ARBA00023136"/>
    </source>
</evidence>
<dbReference type="SUPFAM" id="SSF161111">
    <property type="entry name" value="Cation efflux protein transmembrane domain-like"/>
    <property type="match status" value="1"/>
</dbReference>
<feature type="transmembrane region" description="Helical" evidence="6">
    <location>
        <begin position="403"/>
        <end position="424"/>
    </location>
</feature>
<organism evidence="8 9">
    <name type="scientific">Russula ochroleuca</name>
    <dbReference type="NCBI Taxonomy" id="152965"/>
    <lineage>
        <taxon>Eukaryota</taxon>
        <taxon>Fungi</taxon>
        <taxon>Dikarya</taxon>
        <taxon>Basidiomycota</taxon>
        <taxon>Agaricomycotina</taxon>
        <taxon>Agaricomycetes</taxon>
        <taxon>Russulales</taxon>
        <taxon>Russulaceae</taxon>
        <taxon>Russula</taxon>
    </lineage>
</organism>
<feature type="domain" description="Cation efflux protein transmembrane" evidence="7">
    <location>
        <begin position="396"/>
        <end position="613"/>
    </location>
</feature>
<keyword evidence="9" id="KW-1185">Reference proteome</keyword>
<name>A0A9P5MSB9_9AGAM</name>
<dbReference type="Pfam" id="PF01545">
    <property type="entry name" value="Cation_efflux"/>
    <property type="match status" value="1"/>
</dbReference>
<feature type="compositionally biased region" description="Low complexity" evidence="5">
    <location>
        <begin position="345"/>
        <end position="361"/>
    </location>
</feature>
<evidence type="ECO:0000256" key="2">
    <source>
        <dbReference type="ARBA" id="ARBA00022692"/>
    </source>
</evidence>
<sequence>MTNIHRRKSSREDDENIAIAPNGLHSSDSAPMAEGKENREDILPRNRAVSSGPTVSALPSLYPSQPPSPGPFRSGFGLPQTNGYAHSAPGLRSAFSAPSHLHLRGGIDTRARSISSGPFTPTSPSPLSMTFPSQHIPSSTSSSELLTTPTSSEFPRGGRMHANARANSYSQLSLNGPEPPPSPSASTHSRRHTRLHSRNLSVFFPRPGSLPHSTIDEDGAQELEISPPTDGSPTADVPMPSASPTLSRPTKRFGEGFTFGGRPPPIVNGGASIDEQPSLPSASRRGHHHKHSLSHNFFSFLEPGSTGPRDLTSQTTSVPVSPWTPNSPFPQSAGPSTVAFPHATSEPSSPSSPLSDSGTSPFSHLHDDPFPVGATVASVGQFALGAWMWIVGQGVGSLACTGLGYWVVFDAIGVVVTTVLPVYLRQPVLKGPIRRPFGTRRLESVALFAQVVYLMFSAVYVFKETVEHVLLSAGEGHHHHSGDEDVELLGIDFPVLLPLVTLLSLLFNSLLFDNHSKLVSVTGSQLPPLPALFDPARFRYSQRAIEPSSRLDRIMRNPFSLVPTIACTLILLISATIPSSSHRTFDLFLAAAEATAMFQLAYPSCKAIGSVLLQTAPARGLSAGRMESFLRAMREIERHPQVLHLPPPHIWQLSPSVGAPQPLVVTLELRVASDLGDMEVLKLTRWAWERCMLALGLTGRDPDGGGITVGIVRGKLTSGS</sequence>
<feature type="compositionally biased region" description="Low complexity" evidence="5">
    <location>
        <begin position="113"/>
        <end position="153"/>
    </location>
</feature>
<dbReference type="Proteomes" id="UP000759537">
    <property type="component" value="Unassembled WGS sequence"/>
</dbReference>
<gene>
    <name evidence="8" type="ORF">DFH94DRAFT_86596</name>
</gene>
<comment type="caution">
    <text evidence="8">The sequence shown here is derived from an EMBL/GenBank/DDBJ whole genome shotgun (WGS) entry which is preliminary data.</text>
</comment>
<feature type="region of interest" description="Disordered" evidence="5">
    <location>
        <begin position="222"/>
        <end position="361"/>
    </location>
</feature>